<evidence type="ECO:0000313" key="3">
    <source>
        <dbReference type="Proteomes" id="UP000017984"/>
    </source>
</evidence>
<dbReference type="AlphaFoldDB" id="V6JH86"/>
<protein>
    <submittedName>
        <fullName evidence="2">Uncharacterized protein</fullName>
    </submittedName>
</protein>
<comment type="caution">
    <text evidence="2">The sequence shown here is derived from an EMBL/GenBank/DDBJ whole genome shotgun (WGS) entry which is preliminary data.</text>
</comment>
<proteinExistence type="predicted"/>
<gene>
    <name evidence="2" type="ORF">M878_42680</name>
</gene>
<reference evidence="2 3" key="1">
    <citation type="journal article" date="2014" name="Genome Announc.">
        <title>Draft Genome Sequence of Streptomyces roseochromogenes subsp. oscitans DS 12.976, Producer of the Aminocoumarin Antibiotic Clorobiocin.</title>
        <authorList>
            <person name="Ruckert C."/>
            <person name="Kalinowski J."/>
            <person name="Heide L."/>
            <person name="Apel A.K."/>
        </authorList>
    </citation>
    <scope>NUCLEOTIDE SEQUENCE [LARGE SCALE GENOMIC DNA]</scope>
    <source>
        <strain evidence="2 3">DS 12.976</strain>
    </source>
</reference>
<dbReference type="STRING" id="1352936.M878_42680"/>
<accession>V6JH86</accession>
<dbReference type="EMBL" id="AWQX01000384">
    <property type="protein sequence ID" value="EST19195.1"/>
    <property type="molecule type" value="Genomic_DNA"/>
</dbReference>
<name>V6JH86_STRRC</name>
<evidence type="ECO:0000256" key="1">
    <source>
        <dbReference type="SAM" id="MobiDB-lite"/>
    </source>
</evidence>
<sequence length="52" mass="5213">MVSVDSPSSPAECTSGTPGWAAASHVLAQAEATHTLQEPHSGPTTYSITASS</sequence>
<keyword evidence="3" id="KW-1185">Reference proteome</keyword>
<dbReference type="HOGENOM" id="CLU_3085361_0_0_11"/>
<evidence type="ECO:0000313" key="2">
    <source>
        <dbReference type="EMBL" id="EST19195.1"/>
    </source>
</evidence>
<dbReference type="Proteomes" id="UP000017984">
    <property type="component" value="Chromosome"/>
</dbReference>
<organism evidence="2 3">
    <name type="scientific">Streptomyces roseochromogenus subsp. oscitans DS 12.976</name>
    <dbReference type="NCBI Taxonomy" id="1352936"/>
    <lineage>
        <taxon>Bacteria</taxon>
        <taxon>Bacillati</taxon>
        <taxon>Actinomycetota</taxon>
        <taxon>Actinomycetes</taxon>
        <taxon>Kitasatosporales</taxon>
        <taxon>Streptomycetaceae</taxon>
        <taxon>Streptomyces</taxon>
    </lineage>
</organism>
<feature type="region of interest" description="Disordered" evidence="1">
    <location>
        <begin position="33"/>
        <end position="52"/>
    </location>
</feature>